<evidence type="ECO:0000313" key="3">
    <source>
        <dbReference type="Proteomes" id="UP000009326"/>
    </source>
</evidence>
<reference evidence="2 4" key="2">
    <citation type="journal article" date="2015" name="Genome Announc.">
        <title>Expanding the biotechnology potential of lactobacilli through comparative genomics of 213 strains and associated genera.</title>
        <authorList>
            <person name="Sun Z."/>
            <person name="Harris H.M."/>
            <person name="McCann A."/>
            <person name="Guo C."/>
            <person name="Argimon S."/>
            <person name="Zhang W."/>
            <person name="Yang X."/>
            <person name="Jeffery I.B."/>
            <person name="Cooney J.C."/>
            <person name="Kagawa T.F."/>
            <person name="Liu W."/>
            <person name="Song Y."/>
            <person name="Salvetti E."/>
            <person name="Wrobel A."/>
            <person name="Rasinkangas P."/>
            <person name="Parkhill J."/>
            <person name="Rea M.C."/>
            <person name="O'Sullivan O."/>
            <person name="Ritari J."/>
            <person name="Douillard F.P."/>
            <person name="Paul Ross R."/>
            <person name="Yang R."/>
            <person name="Briner A.E."/>
            <person name="Felis G.E."/>
            <person name="de Vos W.M."/>
            <person name="Barrangou R."/>
            <person name="Klaenhammer T.R."/>
            <person name="Caufield P.W."/>
            <person name="Cui Y."/>
            <person name="Zhang H."/>
            <person name="O'Toole P.W."/>
        </authorList>
    </citation>
    <scope>NUCLEOTIDE SEQUENCE [LARGE SCALE GENOMIC DNA]</scope>
    <source>
        <strain evidence="2 4">DSM 23908</strain>
    </source>
</reference>
<dbReference type="RefSeq" id="WP_008472826.1">
    <property type="nucleotide sequence ID" value="NZ_AYZO01000006.1"/>
</dbReference>
<dbReference type="Proteomes" id="UP000009326">
    <property type="component" value="Unassembled WGS sequence"/>
</dbReference>
<gene>
    <name evidence="1" type="ORF">BN52_06805</name>
    <name evidence="2" type="ORF">FC38_GL001643</name>
</gene>
<proteinExistence type="predicted"/>
<name>I7LCT9_9LACO</name>
<keyword evidence="4" id="KW-1185">Reference proteome</keyword>
<evidence type="ECO:0000313" key="4">
    <source>
        <dbReference type="Proteomes" id="UP000051521"/>
    </source>
</evidence>
<dbReference type="EMBL" id="AYZO01000006">
    <property type="protein sequence ID" value="KRN14054.1"/>
    <property type="molecule type" value="Genomic_DNA"/>
</dbReference>
<protein>
    <submittedName>
        <fullName evidence="1">Conserved protein</fullName>
    </submittedName>
</protein>
<reference evidence="1 3" key="1">
    <citation type="submission" date="2012-06" db="EMBL/GenBank/DDBJ databases">
        <title>Draft genome sequence of Lactobacillus gigeriorum CRBIP 24.85T, isolated from chicken crop.</title>
        <authorList>
            <person name="Cousin S."/>
            <person name="Ma L."/>
            <person name="Creno S."/>
            <person name="Clermont D."/>
            <person name="Loux V."/>
            <person name="Bizet C."/>
            <person name="Bouchier C."/>
        </authorList>
    </citation>
    <scope>NUCLEOTIDE SEQUENCE [LARGE SCALE GENOMIC DNA]</scope>
    <source>
        <strain evidence="3">CRBIP 24.85T</strain>
        <strain evidence="1">Type strain: CRBIP 24.85</strain>
    </source>
</reference>
<organism evidence="1 3">
    <name type="scientific">Lactobacillus gigeriorum DSM 23908 = CRBIP 24.85</name>
    <dbReference type="NCBI Taxonomy" id="1423751"/>
    <lineage>
        <taxon>Bacteria</taxon>
        <taxon>Bacillati</taxon>
        <taxon>Bacillota</taxon>
        <taxon>Bacilli</taxon>
        <taxon>Lactobacillales</taxon>
        <taxon>Lactobacillaceae</taxon>
        <taxon>Lactobacillus</taxon>
    </lineage>
</organism>
<evidence type="ECO:0000313" key="2">
    <source>
        <dbReference type="EMBL" id="KRN14054.1"/>
    </source>
</evidence>
<dbReference type="OrthoDB" id="2309651at2"/>
<accession>I7LCT9</accession>
<dbReference type="PATRIC" id="fig|1423751.3.peg.1696"/>
<dbReference type="AlphaFoldDB" id="I7LCT9"/>
<sequence>MVPKKEILALMNTLNVEINYFHPGTELAKYVKATAKELTKSDGVALTGLLQQFLNQAPVIKLSDKITFTPTEKKLWDKLFSYNKLENNLWAASY</sequence>
<evidence type="ECO:0000313" key="1">
    <source>
        <dbReference type="EMBL" id="CCI86781.1"/>
    </source>
</evidence>
<comment type="caution">
    <text evidence="1">The sequence shown here is derived from an EMBL/GenBank/DDBJ whole genome shotgun (WGS) entry which is preliminary data.</text>
</comment>
<dbReference type="Proteomes" id="UP000051521">
    <property type="component" value="Unassembled WGS sequence"/>
</dbReference>
<dbReference type="EMBL" id="CAKC01000038">
    <property type="protein sequence ID" value="CCI86781.1"/>
    <property type="molecule type" value="Genomic_DNA"/>
</dbReference>